<evidence type="ECO:0000256" key="1">
    <source>
        <dbReference type="ARBA" id="ARBA00008231"/>
    </source>
</evidence>
<dbReference type="PANTHER" id="PTHR21013:SF10">
    <property type="entry name" value="ATP SYNTHASE MITOCHONDRIAL F1 COMPLEX ASSEMBLY FACTOR 2"/>
    <property type="match status" value="1"/>
</dbReference>
<evidence type="ECO:0000256" key="2">
    <source>
        <dbReference type="ARBA" id="ARBA00022946"/>
    </source>
</evidence>
<name>A0ABQ5V369_9PROT</name>
<dbReference type="Gene3D" id="3.30.2180.10">
    <property type="entry name" value="ATP12-like"/>
    <property type="match status" value="1"/>
</dbReference>
<keyword evidence="5" id="KW-1185">Reference proteome</keyword>
<dbReference type="PANTHER" id="PTHR21013">
    <property type="entry name" value="ATP SYNTHASE MITOCHONDRIAL F1 COMPLEX ASSEMBLY FACTOR 2/ATP12 PROTEIN, MITOCHONDRIAL PRECURSOR"/>
    <property type="match status" value="1"/>
</dbReference>
<dbReference type="Proteomes" id="UP001161390">
    <property type="component" value="Unassembled WGS sequence"/>
</dbReference>
<gene>
    <name evidence="4" type="ORF">GCM10007854_29010</name>
</gene>
<dbReference type="InterPro" id="IPR011419">
    <property type="entry name" value="ATP12_ATP_synth-F1-assembly"/>
</dbReference>
<keyword evidence="3" id="KW-0143">Chaperone</keyword>
<keyword evidence="2" id="KW-0809">Transit peptide</keyword>
<dbReference type="EMBL" id="BSNJ01000007">
    <property type="protein sequence ID" value="GLQ21946.1"/>
    <property type="molecule type" value="Genomic_DNA"/>
</dbReference>
<comment type="caution">
    <text evidence="4">The sequence shown here is derived from an EMBL/GenBank/DDBJ whole genome shotgun (WGS) entry which is preliminary data.</text>
</comment>
<dbReference type="RefSeq" id="WP_284374044.1">
    <property type="nucleotide sequence ID" value="NZ_BSNJ01000007.1"/>
</dbReference>
<protein>
    <submittedName>
        <fullName evidence="4">ATPase</fullName>
    </submittedName>
</protein>
<evidence type="ECO:0000313" key="4">
    <source>
        <dbReference type="EMBL" id="GLQ21946.1"/>
    </source>
</evidence>
<accession>A0ABQ5V369</accession>
<evidence type="ECO:0000313" key="5">
    <source>
        <dbReference type="Proteomes" id="UP001161390"/>
    </source>
</evidence>
<organism evidence="4 5">
    <name type="scientific">Algimonas porphyrae</name>
    <dbReference type="NCBI Taxonomy" id="1128113"/>
    <lineage>
        <taxon>Bacteria</taxon>
        <taxon>Pseudomonadati</taxon>
        <taxon>Pseudomonadota</taxon>
        <taxon>Alphaproteobacteria</taxon>
        <taxon>Maricaulales</taxon>
        <taxon>Robiginitomaculaceae</taxon>
        <taxon>Algimonas</taxon>
    </lineage>
</organism>
<evidence type="ECO:0000256" key="3">
    <source>
        <dbReference type="ARBA" id="ARBA00023186"/>
    </source>
</evidence>
<dbReference type="Gene3D" id="1.10.3580.10">
    <property type="entry name" value="ATP12 ATPase"/>
    <property type="match status" value="1"/>
</dbReference>
<proteinExistence type="inferred from homology"/>
<comment type="similarity">
    <text evidence="1">Belongs to the ATP12 family.</text>
</comment>
<reference evidence="4" key="2">
    <citation type="submission" date="2023-01" db="EMBL/GenBank/DDBJ databases">
        <title>Draft genome sequence of Algimonas porphyrae strain NBRC 108216.</title>
        <authorList>
            <person name="Sun Q."/>
            <person name="Mori K."/>
        </authorList>
    </citation>
    <scope>NUCLEOTIDE SEQUENCE</scope>
    <source>
        <strain evidence="4">NBRC 108216</strain>
    </source>
</reference>
<dbReference type="Pfam" id="PF07542">
    <property type="entry name" value="ATP12"/>
    <property type="match status" value="1"/>
</dbReference>
<sequence>MARRFYADVTVDRDRNGWFIRLDGRALKTPGKRPIRVPSQRVADLLKAEWDAVPAAEDGEIDPALMPITRLANVASEGVADRREALIADARNYAGTDLLSYRAPDPADFVARQTAAWDPWIDWAAERGVRLETTDSIRAIDQAETSLDTVADYACGLPDFAMTLFVHLVAVYGSAVLAMAVMEQALEAGEAFDLSRIDELYRAEIWGVDEADEAVRLALRAETVTLGGLAPDIG</sequence>
<dbReference type="InterPro" id="IPR042272">
    <property type="entry name" value="ATP12_ATP_synth-F1-assembly_N"/>
</dbReference>
<dbReference type="SUPFAM" id="SSF160909">
    <property type="entry name" value="ATP12-like"/>
    <property type="match status" value="1"/>
</dbReference>
<dbReference type="InterPro" id="IPR023335">
    <property type="entry name" value="ATP12_ortho_dom_sf"/>
</dbReference>
<reference evidence="4" key="1">
    <citation type="journal article" date="2014" name="Int. J. Syst. Evol. Microbiol.">
        <title>Complete genome of a new Firmicutes species belonging to the dominant human colonic microbiota ('Ruminococcus bicirculans') reveals two chromosomes and a selective capacity to utilize plant glucans.</title>
        <authorList>
            <consortium name="NISC Comparative Sequencing Program"/>
            <person name="Wegmann U."/>
            <person name="Louis P."/>
            <person name="Goesmann A."/>
            <person name="Henrissat B."/>
            <person name="Duncan S.H."/>
            <person name="Flint H.J."/>
        </authorList>
    </citation>
    <scope>NUCLEOTIDE SEQUENCE</scope>
    <source>
        <strain evidence="4">NBRC 108216</strain>
    </source>
</reference>